<feature type="transmembrane region" description="Helical" evidence="8">
    <location>
        <begin position="271"/>
        <end position="290"/>
    </location>
</feature>
<feature type="transmembrane region" description="Helical" evidence="8">
    <location>
        <begin position="235"/>
        <end position="259"/>
    </location>
</feature>
<keyword evidence="5 8" id="KW-0812">Transmembrane</keyword>
<dbReference type="GO" id="GO:0015293">
    <property type="term" value="F:symporter activity"/>
    <property type="evidence" value="ECO:0007669"/>
    <property type="project" value="InterPro"/>
</dbReference>
<dbReference type="NCBIfam" id="TIGR00792">
    <property type="entry name" value="gph"/>
    <property type="match status" value="1"/>
</dbReference>
<organism evidence="9 10">
    <name type="scientific">Desulfacinum infernum DSM 9756</name>
    <dbReference type="NCBI Taxonomy" id="1121391"/>
    <lineage>
        <taxon>Bacteria</taxon>
        <taxon>Pseudomonadati</taxon>
        <taxon>Thermodesulfobacteriota</taxon>
        <taxon>Syntrophobacteria</taxon>
        <taxon>Syntrophobacterales</taxon>
        <taxon>Syntrophobacteraceae</taxon>
        <taxon>Desulfacinum</taxon>
    </lineage>
</organism>
<keyword evidence="7 8" id="KW-0472">Membrane</keyword>
<feature type="transmembrane region" description="Helical" evidence="8">
    <location>
        <begin position="108"/>
        <end position="131"/>
    </location>
</feature>
<dbReference type="PANTHER" id="PTHR11328:SF24">
    <property type="entry name" value="MAJOR FACILITATOR SUPERFAMILY (MFS) PROFILE DOMAIN-CONTAINING PROTEIN"/>
    <property type="match status" value="1"/>
</dbReference>
<comment type="similarity">
    <text evidence="2">Belongs to the sodium:galactoside symporter (TC 2.A.2) family.</text>
</comment>
<evidence type="ECO:0000256" key="8">
    <source>
        <dbReference type="SAM" id="Phobius"/>
    </source>
</evidence>
<evidence type="ECO:0000256" key="2">
    <source>
        <dbReference type="ARBA" id="ARBA00009617"/>
    </source>
</evidence>
<feature type="transmembrane region" description="Helical" evidence="8">
    <location>
        <begin position="42"/>
        <end position="59"/>
    </location>
</feature>
<dbReference type="Pfam" id="PF13347">
    <property type="entry name" value="MFS_2"/>
    <property type="match status" value="1"/>
</dbReference>
<dbReference type="EMBL" id="FQVB01000033">
    <property type="protein sequence ID" value="SHF95223.1"/>
    <property type="molecule type" value="Genomic_DNA"/>
</dbReference>
<dbReference type="Proteomes" id="UP000184076">
    <property type="component" value="Unassembled WGS sequence"/>
</dbReference>
<dbReference type="GO" id="GO:0005886">
    <property type="term" value="C:plasma membrane"/>
    <property type="evidence" value="ECO:0007669"/>
    <property type="project" value="UniProtKB-SubCell"/>
</dbReference>
<dbReference type="PANTHER" id="PTHR11328">
    <property type="entry name" value="MAJOR FACILITATOR SUPERFAMILY DOMAIN-CONTAINING PROTEIN"/>
    <property type="match status" value="1"/>
</dbReference>
<keyword evidence="6 8" id="KW-1133">Transmembrane helix</keyword>
<feature type="transmembrane region" description="Helical" evidence="8">
    <location>
        <begin position="299"/>
        <end position="319"/>
    </location>
</feature>
<keyword evidence="4" id="KW-1003">Cell membrane</keyword>
<dbReference type="InterPro" id="IPR018043">
    <property type="entry name" value="Na/Gal_symport_CS"/>
</dbReference>
<dbReference type="STRING" id="1121391.SAMN02745206_02977"/>
<dbReference type="InterPro" id="IPR036259">
    <property type="entry name" value="MFS_trans_sf"/>
</dbReference>
<dbReference type="AlphaFoldDB" id="A0A1M5FUQ4"/>
<evidence type="ECO:0000256" key="4">
    <source>
        <dbReference type="ARBA" id="ARBA00022475"/>
    </source>
</evidence>
<feature type="transmembrane region" description="Helical" evidence="8">
    <location>
        <begin position="365"/>
        <end position="390"/>
    </location>
</feature>
<dbReference type="SUPFAM" id="SSF103473">
    <property type="entry name" value="MFS general substrate transporter"/>
    <property type="match status" value="1"/>
</dbReference>
<dbReference type="RefSeq" id="WP_073040842.1">
    <property type="nucleotide sequence ID" value="NZ_FQVB01000033.1"/>
</dbReference>
<dbReference type="PROSITE" id="PS00872">
    <property type="entry name" value="NA_GALACTOSIDE_SYMP"/>
    <property type="match status" value="1"/>
</dbReference>
<protein>
    <submittedName>
        <fullName evidence="9">Glycoside/pentoside/hexuronide:cation symporter, GPH family</fullName>
    </submittedName>
</protein>
<evidence type="ECO:0000256" key="1">
    <source>
        <dbReference type="ARBA" id="ARBA00004651"/>
    </source>
</evidence>
<evidence type="ECO:0000313" key="9">
    <source>
        <dbReference type="EMBL" id="SHF95223.1"/>
    </source>
</evidence>
<feature type="transmembrane region" description="Helical" evidence="8">
    <location>
        <begin position="190"/>
        <end position="207"/>
    </location>
</feature>
<feature type="transmembrane region" description="Helical" evidence="8">
    <location>
        <begin position="80"/>
        <end position="96"/>
    </location>
</feature>
<keyword evidence="10" id="KW-1185">Reference proteome</keyword>
<gene>
    <name evidence="9" type="ORF">SAMN02745206_02977</name>
</gene>
<feature type="transmembrane region" description="Helical" evidence="8">
    <location>
        <begin position="325"/>
        <end position="345"/>
    </location>
</feature>
<evidence type="ECO:0000256" key="7">
    <source>
        <dbReference type="ARBA" id="ARBA00023136"/>
    </source>
</evidence>
<dbReference type="OrthoDB" id="181905at2"/>
<dbReference type="InterPro" id="IPR001927">
    <property type="entry name" value="Na/Gal_symport"/>
</dbReference>
<sequence length="451" mass="49780">MRQVPARIRLAYALPALALAVVGLPLYVHIPKFYTDTVGLQASWVGAVLLFVRIFDAFTDPLLGRISDHTRTRWGRRRPYLLFGTFPLAVSLWLLFNPPAAEIGSSFGWFAVSIFCVFLFWTAVEVPYEAWGPEITLDYDERTRLLGTRDGFVMVGIVLAVASPALLGRILDLGADSAGERAKFMVMGGLYAPILVAACWMCAWLVTEREWATDPRKTAPNFLQDLRRSLENRPFVILLIAYTISSFGNNLPATLILYYVQYVLGSSKADVFLMVYFLTGILFLPGWIALARRIGKKRGWLLAMAVNTGAFAGVFFLGYGDETAYGILVALSGVGFGGALALPSAMQADVIDYHQWLTGDRLEGFYVGVWSVAKKLSAALGVGLGLWLLGRAGYEPNVMQSEPVIFRLRLLYALVPCLSNVLSMAVAWAYPLDRAAHRALIRAIEQRGAET</sequence>
<evidence type="ECO:0000256" key="5">
    <source>
        <dbReference type="ARBA" id="ARBA00022692"/>
    </source>
</evidence>
<dbReference type="GO" id="GO:0008643">
    <property type="term" value="P:carbohydrate transport"/>
    <property type="evidence" value="ECO:0007669"/>
    <property type="project" value="InterPro"/>
</dbReference>
<feature type="transmembrane region" description="Helical" evidence="8">
    <location>
        <begin position="410"/>
        <end position="432"/>
    </location>
</feature>
<keyword evidence="3" id="KW-0813">Transport</keyword>
<evidence type="ECO:0000313" key="10">
    <source>
        <dbReference type="Proteomes" id="UP000184076"/>
    </source>
</evidence>
<evidence type="ECO:0000256" key="3">
    <source>
        <dbReference type="ARBA" id="ARBA00022448"/>
    </source>
</evidence>
<accession>A0A1M5FUQ4</accession>
<dbReference type="GO" id="GO:0006814">
    <property type="term" value="P:sodium ion transport"/>
    <property type="evidence" value="ECO:0007669"/>
    <property type="project" value="InterPro"/>
</dbReference>
<reference evidence="10" key="1">
    <citation type="submission" date="2016-11" db="EMBL/GenBank/DDBJ databases">
        <authorList>
            <person name="Varghese N."/>
            <person name="Submissions S."/>
        </authorList>
    </citation>
    <scope>NUCLEOTIDE SEQUENCE [LARGE SCALE GENOMIC DNA]</scope>
    <source>
        <strain evidence="10">DSM 9756</strain>
    </source>
</reference>
<proteinExistence type="inferred from homology"/>
<feature type="transmembrane region" description="Helical" evidence="8">
    <location>
        <begin position="152"/>
        <end position="170"/>
    </location>
</feature>
<evidence type="ECO:0000256" key="6">
    <source>
        <dbReference type="ARBA" id="ARBA00022989"/>
    </source>
</evidence>
<name>A0A1M5FUQ4_9BACT</name>
<feature type="transmembrane region" description="Helical" evidence="8">
    <location>
        <begin position="12"/>
        <end position="30"/>
    </location>
</feature>
<dbReference type="CDD" id="cd17332">
    <property type="entry name" value="MFS_MelB_like"/>
    <property type="match status" value="1"/>
</dbReference>
<dbReference type="InterPro" id="IPR039672">
    <property type="entry name" value="MFS_2"/>
</dbReference>
<comment type="subcellular location">
    <subcellularLocation>
        <location evidence="1">Cell membrane</location>
        <topology evidence="1">Multi-pass membrane protein</topology>
    </subcellularLocation>
</comment>
<dbReference type="Gene3D" id="1.20.1250.20">
    <property type="entry name" value="MFS general substrate transporter like domains"/>
    <property type="match status" value="2"/>
</dbReference>